<protein>
    <recommendedName>
        <fullName evidence="2">Ig-like domain-containing protein</fullName>
    </recommendedName>
</protein>
<feature type="compositionally biased region" description="Low complexity" evidence="1">
    <location>
        <begin position="146"/>
        <end position="163"/>
    </location>
</feature>
<comment type="caution">
    <text evidence="3">The sequence shown here is derived from an EMBL/GenBank/DDBJ whole genome shotgun (WGS) entry which is preliminary data.</text>
</comment>
<gene>
    <name evidence="3" type="ORF">NHX12_001006</name>
</gene>
<keyword evidence="4" id="KW-1185">Reference proteome</keyword>
<dbReference type="AlphaFoldDB" id="A0A9Q0E1M6"/>
<accession>A0A9Q0E1M6</accession>
<dbReference type="EMBL" id="JANIIK010000109">
    <property type="protein sequence ID" value="KAJ3597483.1"/>
    <property type="molecule type" value="Genomic_DNA"/>
</dbReference>
<dbReference type="Gene3D" id="2.60.40.10">
    <property type="entry name" value="Immunoglobulins"/>
    <property type="match status" value="1"/>
</dbReference>
<proteinExistence type="predicted"/>
<evidence type="ECO:0000313" key="3">
    <source>
        <dbReference type="EMBL" id="KAJ3597483.1"/>
    </source>
</evidence>
<dbReference type="OrthoDB" id="10010939at2759"/>
<dbReference type="PROSITE" id="PS50835">
    <property type="entry name" value="IG_LIKE"/>
    <property type="match status" value="1"/>
</dbReference>
<name>A0A9Q0E1M6_9TELE</name>
<reference evidence="3" key="1">
    <citation type="submission" date="2022-07" db="EMBL/GenBank/DDBJ databases">
        <title>Chromosome-level genome of Muraenolepis orangiensis.</title>
        <authorList>
            <person name="Kim J."/>
        </authorList>
    </citation>
    <scope>NUCLEOTIDE SEQUENCE</scope>
    <source>
        <strain evidence="3">KU_S4_2022</strain>
        <tissue evidence="3">Muscle</tissue>
    </source>
</reference>
<sequence length="187" mass="19922">MIETPVNGLVKKQGEMVTLKCFAYGFPAPQFTWKPSGKEDGKVVSSLTLEASAEVMKEGVTCEVSNELGKDSKMFSVSIQGLFKGKLPCGKKTAKELSTGEVNNDIVVEMKTEKSNEEAGLLNKRPAAEQPSYQYHNNKGGKRGESQAARGGAASSAHVSRGGPTLIPENQRPARRSVPLSAAPLGN</sequence>
<evidence type="ECO:0000256" key="1">
    <source>
        <dbReference type="SAM" id="MobiDB-lite"/>
    </source>
</evidence>
<dbReference type="InterPro" id="IPR007110">
    <property type="entry name" value="Ig-like_dom"/>
</dbReference>
<feature type="domain" description="Ig-like" evidence="2">
    <location>
        <begin position="1"/>
        <end position="78"/>
    </location>
</feature>
<evidence type="ECO:0000313" key="4">
    <source>
        <dbReference type="Proteomes" id="UP001148018"/>
    </source>
</evidence>
<feature type="region of interest" description="Disordered" evidence="1">
    <location>
        <begin position="114"/>
        <end position="187"/>
    </location>
</feature>
<evidence type="ECO:0000259" key="2">
    <source>
        <dbReference type="PROSITE" id="PS50835"/>
    </source>
</evidence>
<organism evidence="3 4">
    <name type="scientific">Muraenolepis orangiensis</name>
    <name type="common">Patagonian moray cod</name>
    <dbReference type="NCBI Taxonomy" id="630683"/>
    <lineage>
        <taxon>Eukaryota</taxon>
        <taxon>Metazoa</taxon>
        <taxon>Chordata</taxon>
        <taxon>Craniata</taxon>
        <taxon>Vertebrata</taxon>
        <taxon>Euteleostomi</taxon>
        <taxon>Actinopterygii</taxon>
        <taxon>Neopterygii</taxon>
        <taxon>Teleostei</taxon>
        <taxon>Neoteleostei</taxon>
        <taxon>Acanthomorphata</taxon>
        <taxon>Zeiogadaria</taxon>
        <taxon>Gadariae</taxon>
        <taxon>Gadiformes</taxon>
        <taxon>Muraenolepidoidei</taxon>
        <taxon>Muraenolepididae</taxon>
        <taxon>Muraenolepis</taxon>
    </lineage>
</organism>
<dbReference type="SUPFAM" id="SSF48726">
    <property type="entry name" value="Immunoglobulin"/>
    <property type="match status" value="1"/>
</dbReference>
<dbReference type="InterPro" id="IPR036179">
    <property type="entry name" value="Ig-like_dom_sf"/>
</dbReference>
<dbReference type="InterPro" id="IPR013783">
    <property type="entry name" value="Ig-like_fold"/>
</dbReference>
<dbReference type="Proteomes" id="UP001148018">
    <property type="component" value="Unassembled WGS sequence"/>
</dbReference>